<evidence type="ECO:0000259" key="6">
    <source>
        <dbReference type="Pfam" id="PF00324"/>
    </source>
</evidence>
<gene>
    <name evidence="7" type="ORF">B1A_04041</name>
</gene>
<sequence length="131" mass="14025">MALFQIYHNTRTTVARFQESVLRRVVGIGALYSTGYGDVGSSIYYALGITTVYAQGASFLAILVAGLFFVATVLSYAELSSAIPEAGGSSLFAQRAFGDGWAFFAGWAPLLDYILTLAISAFSVGPYLSYF</sequence>
<dbReference type="PANTHER" id="PTHR42770">
    <property type="entry name" value="AMINO ACID TRANSPORTER-RELATED"/>
    <property type="match status" value="1"/>
</dbReference>
<keyword evidence="4 5" id="KW-0472">Membrane</keyword>
<evidence type="ECO:0000256" key="1">
    <source>
        <dbReference type="ARBA" id="ARBA00004141"/>
    </source>
</evidence>
<reference evidence="7" key="2">
    <citation type="journal article" date="2014" name="ISME J.">
        <title>Microbial stratification in low pH oxic and suboxic macroscopic growths along an acid mine drainage.</title>
        <authorList>
            <person name="Mendez-Garcia C."/>
            <person name="Mesa V."/>
            <person name="Sprenger R.R."/>
            <person name="Richter M."/>
            <person name="Diez M.S."/>
            <person name="Solano J."/>
            <person name="Bargiela R."/>
            <person name="Golyshina O.V."/>
            <person name="Manteca A."/>
            <person name="Ramos J.L."/>
            <person name="Gallego J.R."/>
            <person name="Llorente I."/>
            <person name="Martins Dos Santos V.A."/>
            <person name="Jensen O.N."/>
            <person name="Pelaez A.I."/>
            <person name="Sanchez J."/>
            <person name="Ferrer M."/>
        </authorList>
    </citation>
    <scope>NUCLEOTIDE SEQUENCE</scope>
</reference>
<evidence type="ECO:0000256" key="5">
    <source>
        <dbReference type="SAM" id="Phobius"/>
    </source>
</evidence>
<reference evidence="7" key="1">
    <citation type="submission" date="2013-08" db="EMBL/GenBank/DDBJ databases">
        <authorList>
            <person name="Mendez C."/>
            <person name="Richter M."/>
            <person name="Ferrer M."/>
            <person name="Sanchez J."/>
        </authorList>
    </citation>
    <scope>NUCLEOTIDE SEQUENCE</scope>
</reference>
<name>T1BZY3_9ZZZZ</name>
<dbReference type="GO" id="GO:0016020">
    <property type="term" value="C:membrane"/>
    <property type="evidence" value="ECO:0007669"/>
    <property type="project" value="UniProtKB-SubCell"/>
</dbReference>
<evidence type="ECO:0000256" key="3">
    <source>
        <dbReference type="ARBA" id="ARBA00022989"/>
    </source>
</evidence>
<feature type="transmembrane region" description="Helical" evidence="5">
    <location>
        <begin position="100"/>
        <end position="122"/>
    </location>
</feature>
<comment type="subcellular location">
    <subcellularLocation>
        <location evidence="1">Membrane</location>
        <topology evidence="1">Multi-pass membrane protein</topology>
    </subcellularLocation>
</comment>
<feature type="domain" description="Amino acid permease/ SLC12A" evidence="6">
    <location>
        <begin position="40"/>
        <end position="130"/>
    </location>
</feature>
<organism evidence="7">
    <name type="scientific">mine drainage metagenome</name>
    <dbReference type="NCBI Taxonomy" id="410659"/>
    <lineage>
        <taxon>unclassified sequences</taxon>
        <taxon>metagenomes</taxon>
        <taxon>ecological metagenomes</taxon>
    </lineage>
</organism>
<dbReference type="GO" id="GO:0055085">
    <property type="term" value="P:transmembrane transport"/>
    <property type="evidence" value="ECO:0007669"/>
    <property type="project" value="InterPro"/>
</dbReference>
<protein>
    <submittedName>
        <fullName evidence="7">Amino acid permease-associated region</fullName>
    </submittedName>
</protein>
<dbReference type="EMBL" id="AUZX01002940">
    <property type="protein sequence ID" value="EQD75312.1"/>
    <property type="molecule type" value="Genomic_DNA"/>
</dbReference>
<dbReference type="PANTHER" id="PTHR42770:SF7">
    <property type="entry name" value="MEMBRANE PROTEIN"/>
    <property type="match status" value="1"/>
</dbReference>
<feature type="transmembrane region" description="Helical" evidence="5">
    <location>
        <begin position="21"/>
        <end position="47"/>
    </location>
</feature>
<proteinExistence type="predicted"/>
<comment type="caution">
    <text evidence="7">The sequence shown here is derived from an EMBL/GenBank/DDBJ whole genome shotgun (WGS) entry which is preliminary data.</text>
</comment>
<dbReference type="InterPro" id="IPR050367">
    <property type="entry name" value="APC_superfamily"/>
</dbReference>
<accession>T1BZY3</accession>
<evidence type="ECO:0000256" key="4">
    <source>
        <dbReference type="ARBA" id="ARBA00023136"/>
    </source>
</evidence>
<dbReference type="InterPro" id="IPR004841">
    <property type="entry name" value="AA-permease/SLC12A_dom"/>
</dbReference>
<keyword evidence="2 5" id="KW-0812">Transmembrane</keyword>
<feature type="non-terminal residue" evidence="7">
    <location>
        <position position="131"/>
    </location>
</feature>
<keyword evidence="3 5" id="KW-1133">Transmembrane helix</keyword>
<dbReference type="AlphaFoldDB" id="T1BZY3"/>
<evidence type="ECO:0000313" key="7">
    <source>
        <dbReference type="EMBL" id="EQD75312.1"/>
    </source>
</evidence>
<dbReference type="Pfam" id="PF00324">
    <property type="entry name" value="AA_permease"/>
    <property type="match status" value="1"/>
</dbReference>
<dbReference type="Gene3D" id="1.20.1740.10">
    <property type="entry name" value="Amino acid/polyamine transporter I"/>
    <property type="match status" value="1"/>
</dbReference>
<feature type="transmembrane region" description="Helical" evidence="5">
    <location>
        <begin position="59"/>
        <end position="79"/>
    </location>
</feature>
<evidence type="ECO:0000256" key="2">
    <source>
        <dbReference type="ARBA" id="ARBA00022692"/>
    </source>
</evidence>